<dbReference type="Proteomes" id="UP001189429">
    <property type="component" value="Unassembled WGS sequence"/>
</dbReference>
<accession>A0ABN9RUR5</accession>
<evidence type="ECO:0000313" key="2">
    <source>
        <dbReference type="Proteomes" id="UP001189429"/>
    </source>
</evidence>
<organism evidence="1 2">
    <name type="scientific">Prorocentrum cordatum</name>
    <dbReference type="NCBI Taxonomy" id="2364126"/>
    <lineage>
        <taxon>Eukaryota</taxon>
        <taxon>Sar</taxon>
        <taxon>Alveolata</taxon>
        <taxon>Dinophyceae</taxon>
        <taxon>Prorocentrales</taxon>
        <taxon>Prorocentraceae</taxon>
        <taxon>Prorocentrum</taxon>
    </lineage>
</organism>
<dbReference type="EMBL" id="CAUYUJ010008058">
    <property type="protein sequence ID" value="CAK0822755.1"/>
    <property type="molecule type" value="Genomic_DNA"/>
</dbReference>
<evidence type="ECO:0000313" key="1">
    <source>
        <dbReference type="EMBL" id="CAK0822755.1"/>
    </source>
</evidence>
<keyword evidence="2" id="KW-1185">Reference proteome</keyword>
<protein>
    <submittedName>
        <fullName evidence="1">Uncharacterized protein</fullName>
    </submittedName>
</protein>
<gene>
    <name evidence="1" type="ORF">PCOR1329_LOCUS23688</name>
</gene>
<sequence>MGTAFRRHVMTVWPTSICKPYGPSQPVDGWQLGLCLQREVRLATGVAADVGIAGNITDCIALHHHLRRQLVRAAFDGVAVDVGLLLNARAGLTDDRVVAITALQYQLRDRGSESADDDRATLLRGAFSLSSIICVWLGRRWSMPSLIAVPIVPTSLWKEASGLAMRISSGAALKVVSATDAAASWLSMMFIR</sequence>
<comment type="caution">
    <text evidence="1">The sequence shown here is derived from an EMBL/GenBank/DDBJ whole genome shotgun (WGS) entry which is preliminary data.</text>
</comment>
<name>A0ABN9RUR5_9DINO</name>
<proteinExistence type="predicted"/>
<reference evidence="1" key="1">
    <citation type="submission" date="2023-10" db="EMBL/GenBank/DDBJ databases">
        <authorList>
            <person name="Chen Y."/>
            <person name="Shah S."/>
            <person name="Dougan E. K."/>
            <person name="Thang M."/>
            <person name="Chan C."/>
        </authorList>
    </citation>
    <scope>NUCLEOTIDE SEQUENCE [LARGE SCALE GENOMIC DNA]</scope>
</reference>